<dbReference type="Proteomes" id="UP001558481">
    <property type="component" value="Unassembled WGS sequence"/>
</dbReference>
<proteinExistence type="predicted"/>
<evidence type="ECO:0000313" key="1">
    <source>
        <dbReference type="EMBL" id="MEX3595470.1"/>
    </source>
</evidence>
<gene>
    <name evidence="1" type="ORF">VVR66_12175</name>
</gene>
<accession>A0ABV3V6D1</accession>
<comment type="caution">
    <text evidence="1">The sequence shown here is derived from an EMBL/GenBank/DDBJ whole genome shotgun (WGS) entry which is preliminary data.</text>
</comment>
<sequence>MGEPRTSVTEKWWRWRRDLSDGSRAAVEITRKPDGRTLVTLTHSKLSGTESIAHRKLVWKPLSQQISSE</sequence>
<keyword evidence="2" id="KW-1185">Reference proteome</keyword>
<protein>
    <submittedName>
        <fullName evidence="1">Uncharacterized protein</fullName>
    </submittedName>
</protein>
<evidence type="ECO:0000313" key="2">
    <source>
        <dbReference type="Proteomes" id="UP001558481"/>
    </source>
</evidence>
<name>A0ABV3V6D1_9MICC</name>
<dbReference type="RefSeq" id="WP_095798410.1">
    <property type="nucleotide sequence ID" value="NZ_CAUREL010000017.1"/>
</dbReference>
<reference evidence="1 2" key="1">
    <citation type="journal article" date="2024" name="Fungal Genet. Biol.">
        <title>The porcine skin microbiome exhibits broad fungal antagonism.</title>
        <authorList>
            <person name="De La Cruz K.F."/>
            <person name="Townsend E.C."/>
            <person name="Alex Cheong J.Z."/>
            <person name="Salamzade R."/>
            <person name="Liu A."/>
            <person name="Sandstrom S."/>
            <person name="Davila E."/>
            <person name="Huang L."/>
            <person name="Xu K.H."/>
            <person name="Wu S.Y."/>
            <person name="Meudt J.J."/>
            <person name="Shanmuganayagam D."/>
            <person name="Gibson A.L.F."/>
            <person name="Kalan L.R."/>
        </authorList>
    </citation>
    <scope>NUCLEOTIDE SEQUENCE [LARGE SCALE GENOMIC DNA]</scope>
    <source>
        <strain evidence="1 2">LK2625</strain>
    </source>
</reference>
<organism evidence="1 2">
    <name type="scientific">Kocuria carniphila</name>
    <dbReference type="NCBI Taxonomy" id="262208"/>
    <lineage>
        <taxon>Bacteria</taxon>
        <taxon>Bacillati</taxon>
        <taxon>Actinomycetota</taxon>
        <taxon>Actinomycetes</taxon>
        <taxon>Micrococcales</taxon>
        <taxon>Micrococcaceae</taxon>
        <taxon>Kocuria</taxon>
    </lineage>
</organism>
<dbReference type="EMBL" id="JAYWLU010000013">
    <property type="protein sequence ID" value="MEX3595470.1"/>
    <property type="molecule type" value="Genomic_DNA"/>
</dbReference>